<dbReference type="GO" id="GO:0016758">
    <property type="term" value="F:hexosyltransferase activity"/>
    <property type="evidence" value="ECO:0007669"/>
    <property type="project" value="TreeGrafter"/>
</dbReference>
<dbReference type="RefSeq" id="WP_150079577.1">
    <property type="nucleotide sequence ID" value="NZ_VWOX01000024.1"/>
</dbReference>
<accession>A0A5M6CUJ1</accession>
<protein>
    <submittedName>
        <fullName evidence="5">Glycosyltransferase family 4 protein</fullName>
    </submittedName>
</protein>
<dbReference type="Pfam" id="PF00534">
    <property type="entry name" value="Glycos_transf_1"/>
    <property type="match status" value="1"/>
</dbReference>
<evidence type="ECO:0000313" key="5">
    <source>
        <dbReference type="EMBL" id="KAA5538904.1"/>
    </source>
</evidence>
<keyword evidence="2" id="KW-0812">Transmembrane</keyword>
<feature type="region of interest" description="Disordered" evidence="1">
    <location>
        <begin position="415"/>
        <end position="452"/>
    </location>
</feature>
<evidence type="ECO:0000256" key="1">
    <source>
        <dbReference type="SAM" id="MobiDB-lite"/>
    </source>
</evidence>
<dbReference type="InterPro" id="IPR050194">
    <property type="entry name" value="Glycosyltransferase_grp1"/>
</dbReference>
<dbReference type="EMBL" id="VWOX01000024">
    <property type="protein sequence ID" value="KAA5538904.1"/>
    <property type="molecule type" value="Genomic_DNA"/>
</dbReference>
<feature type="transmembrane region" description="Helical" evidence="2">
    <location>
        <begin position="86"/>
        <end position="106"/>
    </location>
</feature>
<dbReference type="SUPFAM" id="SSF53756">
    <property type="entry name" value="UDP-Glycosyltransferase/glycogen phosphorylase"/>
    <property type="match status" value="1"/>
</dbReference>
<dbReference type="InterPro" id="IPR028098">
    <property type="entry name" value="Glyco_trans_4-like_N"/>
</dbReference>
<dbReference type="CDD" id="cd03794">
    <property type="entry name" value="GT4_WbuB-like"/>
    <property type="match status" value="1"/>
</dbReference>
<sequence>MRIVFFSHYFPPEGNAPASRTYDHCVRWVNDPERNVSVTVVTCAPNVPDGQVYDGYRNPLWPRREVVDGVQVVRVWTYIRPNPGRVGLIVNYLSYLVSSLFAFVFFVRRPDVIVATTPQFFCGIAGVLASWLKWRPLVLEVRDIWPESIVTVGALRRGWIVKALESMERWMYRQANHIVAVGPGYRDNILSKADVADHLSVVTNGVDPTAFLPRADCENVRQRYDLGKRFVCSYVGTVGMAHGLDILVRAAKRYQQAGRDDVVFLIAGGGARLEELRSQVESQNLGHFLKLTGRVDKSLIPDVLAASDVCLVHLNKVDLFQHVIPSKIFETMAMERPIIMGVRGRARDIVLEAGCGVALEPENDEQLIQILDQMESDPQATRRMGQCGRQFVVRHFNRDTLAADMLTVIQRTAAGDSRALPDRDWNSPDHSVEPDGEAGTKNARKTAGQPLR</sequence>
<feature type="compositionally biased region" description="Basic and acidic residues" evidence="1">
    <location>
        <begin position="419"/>
        <end position="433"/>
    </location>
</feature>
<dbReference type="InterPro" id="IPR001296">
    <property type="entry name" value="Glyco_trans_1"/>
</dbReference>
<feature type="domain" description="Glycosyl transferase family 1" evidence="3">
    <location>
        <begin position="226"/>
        <end position="390"/>
    </location>
</feature>
<dbReference type="Proteomes" id="UP000324479">
    <property type="component" value="Unassembled WGS sequence"/>
</dbReference>
<reference evidence="5 6" key="1">
    <citation type="submission" date="2019-08" db="EMBL/GenBank/DDBJ databases">
        <authorList>
            <person name="Dhanesh K."/>
            <person name="Kumar G."/>
            <person name="Sasikala C."/>
            <person name="Venkata Ramana C."/>
        </authorList>
    </citation>
    <scope>NUCLEOTIDE SEQUENCE [LARGE SCALE GENOMIC DNA]</scope>
    <source>
        <strain evidence="5 6">JC645</strain>
    </source>
</reference>
<dbReference type="Pfam" id="PF13579">
    <property type="entry name" value="Glyco_trans_4_4"/>
    <property type="match status" value="1"/>
</dbReference>
<keyword evidence="6" id="KW-1185">Reference proteome</keyword>
<evidence type="ECO:0000313" key="6">
    <source>
        <dbReference type="Proteomes" id="UP000324479"/>
    </source>
</evidence>
<evidence type="ECO:0000256" key="2">
    <source>
        <dbReference type="SAM" id="Phobius"/>
    </source>
</evidence>
<keyword evidence="2" id="KW-0472">Membrane</keyword>
<dbReference type="PANTHER" id="PTHR45947">
    <property type="entry name" value="SULFOQUINOVOSYL TRANSFERASE SQD2"/>
    <property type="match status" value="1"/>
</dbReference>
<feature type="transmembrane region" description="Helical" evidence="2">
    <location>
        <begin position="112"/>
        <end position="132"/>
    </location>
</feature>
<gene>
    <name evidence="5" type="ORF">FYK55_26055</name>
</gene>
<feature type="domain" description="Glycosyltransferase subfamily 4-like N-terminal" evidence="4">
    <location>
        <begin position="33"/>
        <end position="205"/>
    </location>
</feature>
<keyword evidence="2" id="KW-1133">Transmembrane helix</keyword>
<dbReference type="Gene3D" id="3.40.50.2000">
    <property type="entry name" value="Glycogen Phosphorylase B"/>
    <property type="match status" value="2"/>
</dbReference>
<keyword evidence="5" id="KW-0808">Transferase</keyword>
<proteinExistence type="predicted"/>
<name>A0A5M6CUJ1_9BACT</name>
<comment type="caution">
    <text evidence="5">The sequence shown here is derived from an EMBL/GenBank/DDBJ whole genome shotgun (WGS) entry which is preliminary data.</text>
</comment>
<organism evidence="5 6">
    <name type="scientific">Roseiconus nitratireducens</name>
    <dbReference type="NCBI Taxonomy" id="2605748"/>
    <lineage>
        <taxon>Bacteria</taxon>
        <taxon>Pseudomonadati</taxon>
        <taxon>Planctomycetota</taxon>
        <taxon>Planctomycetia</taxon>
        <taxon>Pirellulales</taxon>
        <taxon>Pirellulaceae</taxon>
        <taxon>Roseiconus</taxon>
    </lineage>
</organism>
<evidence type="ECO:0000259" key="4">
    <source>
        <dbReference type="Pfam" id="PF13579"/>
    </source>
</evidence>
<evidence type="ECO:0000259" key="3">
    <source>
        <dbReference type="Pfam" id="PF00534"/>
    </source>
</evidence>
<dbReference type="AlphaFoldDB" id="A0A5M6CUJ1"/>
<dbReference type="PANTHER" id="PTHR45947:SF3">
    <property type="entry name" value="SULFOQUINOVOSYL TRANSFERASE SQD2"/>
    <property type="match status" value="1"/>
</dbReference>